<gene>
    <name evidence="14" type="primary">bvgS</name>
    <name evidence="14" type="ORF">PS631_03197</name>
</gene>
<evidence type="ECO:0000256" key="10">
    <source>
        <dbReference type="SAM" id="SignalP"/>
    </source>
</evidence>
<dbReference type="InterPro" id="IPR036641">
    <property type="entry name" value="HPT_dom_sf"/>
</dbReference>
<keyword evidence="6" id="KW-0547">Nucleotide-binding</keyword>
<dbReference type="EMBL" id="CABVHF010000011">
    <property type="protein sequence ID" value="VVM98058.1"/>
    <property type="molecule type" value="Genomic_DNA"/>
</dbReference>
<dbReference type="SUPFAM" id="SSF53850">
    <property type="entry name" value="Periplasmic binding protein-like II"/>
    <property type="match status" value="2"/>
</dbReference>
<dbReference type="InterPro" id="IPR004358">
    <property type="entry name" value="Sig_transdc_His_kin-like_C"/>
</dbReference>
<dbReference type="SUPFAM" id="SSF55874">
    <property type="entry name" value="ATPase domain of HSP90 chaperone/DNA topoisomerase II/histidine kinase"/>
    <property type="match status" value="1"/>
</dbReference>
<dbReference type="SUPFAM" id="SSF47226">
    <property type="entry name" value="Histidine-containing phosphotransfer domain, HPT domain"/>
    <property type="match status" value="1"/>
</dbReference>
<dbReference type="PANTHER" id="PTHR43047">
    <property type="entry name" value="TWO-COMPONENT HISTIDINE PROTEIN KINASE"/>
    <property type="match status" value="1"/>
</dbReference>
<dbReference type="FunFam" id="3.30.565.10:FF:000010">
    <property type="entry name" value="Sensor histidine kinase RcsC"/>
    <property type="match status" value="1"/>
</dbReference>
<dbReference type="InterPro" id="IPR049870">
    <property type="entry name" value="BvgS-like_periplasmic1"/>
</dbReference>
<reference evidence="14 15" key="1">
    <citation type="submission" date="2019-09" db="EMBL/GenBank/DDBJ databases">
        <authorList>
            <person name="Chandra G."/>
            <person name="Truman W A."/>
        </authorList>
    </citation>
    <scope>NUCLEOTIDE SEQUENCE [LARGE SCALE GENOMIC DNA]</scope>
    <source>
        <strain evidence="14">PS631</strain>
    </source>
</reference>
<dbReference type="AlphaFoldDB" id="A0A5E6UD57"/>
<dbReference type="SMART" id="SM00388">
    <property type="entry name" value="HisKA"/>
    <property type="match status" value="1"/>
</dbReference>
<dbReference type="Pfam" id="PF02518">
    <property type="entry name" value="HATPase_c"/>
    <property type="match status" value="1"/>
</dbReference>
<dbReference type="Pfam" id="PF08448">
    <property type="entry name" value="PAS_4"/>
    <property type="match status" value="1"/>
</dbReference>
<feature type="chain" id="PRO_5023031723" description="histidine kinase" evidence="10">
    <location>
        <begin position="24"/>
        <end position="1202"/>
    </location>
</feature>
<dbReference type="InterPro" id="IPR000014">
    <property type="entry name" value="PAS"/>
</dbReference>
<evidence type="ECO:0000259" key="12">
    <source>
        <dbReference type="PROSITE" id="PS50110"/>
    </source>
</evidence>
<dbReference type="InterPro" id="IPR049871">
    <property type="entry name" value="BvgS-like_periplasmic2"/>
</dbReference>
<dbReference type="PRINTS" id="PR00344">
    <property type="entry name" value="BCTRLSENSOR"/>
</dbReference>
<dbReference type="InterPro" id="IPR001638">
    <property type="entry name" value="Solute-binding_3/MltF_N"/>
</dbReference>
<proteinExistence type="predicted"/>
<sequence length="1202" mass="132233" precursor="true">MLRVGHYLTCLCLVLAATGLSVAAEQEPTTLTLLKRTSAQPSRPQLSAEQRNWLETKQQLTLGTSFPDYPPFDITSGGRDYQGITAEYAAVISSALGLPVKVLRFDNRLDAVEALKQGRIDLLGSANGFEAAAQGLGLSVPYAVDQPVLVTREDEARPLNNGLNGMRLSMLYHYLPPKVVRETYPNASLLTFGSSTQALNAVAFGQADVFIGDTISTYFQLNQGHLPRLRMANFGQHEAIGFSFAMRRDASMLRGLINLALQAQPVVVQSNILKRWSAGSDILLSERKLQLSPAEEQWLRQRPLLRVVIDETAAPVSYFDAAGQFRGITADLLEMLRLRTGLHFEIQRAGSVDDMLARIADGRADVIAALPMQEQHNPQLLVTRPYLESSLVLVTRHNETASSFEQLNGKRVAVTRGSAAAQLLAQQYPDVMAIQTESPYYSLALLSSSAVDGAVSTLIDANHALASDPDLVIRNTVGIEPASFAMANASNAQPLAAILDKALLSISPEEFGAIYNRWSGLNAQDDAYWRNLRHLALQIAVGICSLLLLALVWNAHLRRQIRHRQRVERALNDQLEFMQVMLNGTPHPLFVRGRDGKLQSCNDSYLKAMDACAQDVIGKRLEESLGSQHACTHQIEADYQQVMAAGEPLILDRQLRLKNRELTVYHWVLPYRDSLGEVQGIIGGWIDISERRQLVQELRLAKQQADDANRAKSTFLATISHEIRTPMNAVIGMLELAVRHADQGRVDKPALEVAYHSATDLLGLIGDILDIVRIESGHMSLAPEPVELAALIKSVARVFEGQAREKGLALEVQIEPSAQRHVLLDPLRFKQVLSNLLSNAIKFTDIGQVRVHAQLHRSASAPTTQLELEVRDSGIGIPEHEIQGLFSPFVQANTQSDGARCGTGLGLTISRTLCEMMGGTLTLRSLQGVGTQVRLSMPVCPAGAPVAAEAAIRQVDALNPNLRVLVIDDHPANLMLMAQQLNFMGLRHTSARDGNEALQCWHSDTFDVLLLDCNMPHMNGYQVTRAIRAEERASNRPPCVIFGYTANAQPEVRQRCLDAGMNDCLLKPISLRTLSEHLANVTPLPESAALQPRRAAFDVASVRRVAGDDPADQQRFLQLLQQSLKDDCTVLMSLDPEQQALAIVEQAHKILSAARMLDAQAMMEVCELLASGELTLNELKLKRQALARHMRRIEKALSRQLG</sequence>
<evidence type="ECO:0000256" key="1">
    <source>
        <dbReference type="ARBA" id="ARBA00000085"/>
    </source>
</evidence>
<dbReference type="GO" id="GO:0000155">
    <property type="term" value="F:phosphorelay sensor kinase activity"/>
    <property type="evidence" value="ECO:0007669"/>
    <property type="project" value="InterPro"/>
</dbReference>
<keyword evidence="8" id="KW-0902">Two-component regulatory system</keyword>
<dbReference type="SMART" id="SM00448">
    <property type="entry name" value="REC"/>
    <property type="match status" value="1"/>
</dbReference>
<dbReference type="CDD" id="cd00130">
    <property type="entry name" value="PAS"/>
    <property type="match status" value="1"/>
</dbReference>
<dbReference type="CDD" id="cd17546">
    <property type="entry name" value="REC_hyHK_CKI1_RcsC-like"/>
    <property type="match status" value="1"/>
</dbReference>
<dbReference type="GO" id="GO:0009927">
    <property type="term" value="F:histidine phosphotransfer kinase activity"/>
    <property type="evidence" value="ECO:0007669"/>
    <property type="project" value="TreeGrafter"/>
</dbReference>
<evidence type="ECO:0000259" key="13">
    <source>
        <dbReference type="PROSITE" id="PS50113"/>
    </source>
</evidence>
<dbReference type="GO" id="GO:0005524">
    <property type="term" value="F:ATP binding"/>
    <property type="evidence" value="ECO:0007669"/>
    <property type="project" value="UniProtKB-KW"/>
</dbReference>
<dbReference type="GO" id="GO:0005886">
    <property type="term" value="C:plasma membrane"/>
    <property type="evidence" value="ECO:0007669"/>
    <property type="project" value="UniProtKB-SubCell"/>
</dbReference>
<dbReference type="Proteomes" id="UP000399692">
    <property type="component" value="Unassembled WGS sequence"/>
</dbReference>
<dbReference type="SUPFAM" id="SSF52172">
    <property type="entry name" value="CheY-like"/>
    <property type="match status" value="1"/>
</dbReference>
<dbReference type="PROSITE" id="PS50113">
    <property type="entry name" value="PAC"/>
    <property type="match status" value="1"/>
</dbReference>
<dbReference type="CDD" id="cd00082">
    <property type="entry name" value="HisKA"/>
    <property type="match status" value="1"/>
</dbReference>
<evidence type="ECO:0000256" key="7">
    <source>
        <dbReference type="ARBA" id="ARBA00022777"/>
    </source>
</evidence>
<dbReference type="Gene3D" id="3.40.50.2300">
    <property type="match status" value="1"/>
</dbReference>
<dbReference type="InterPro" id="IPR003594">
    <property type="entry name" value="HATPase_dom"/>
</dbReference>
<evidence type="ECO:0000256" key="5">
    <source>
        <dbReference type="ARBA" id="ARBA00022729"/>
    </source>
</evidence>
<evidence type="ECO:0000256" key="6">
    <source>
        <dbReference type="ARBA" id="ARBA00022741"/>
    </source>
</evidence>
<dbReference type="Pfam" id="PF00512">
    <property type="entry name" value="HisKA"/>
    <property type="match status" value="1"/>
</dbReference>
<evidence type="ECO:0000256" key="4">
    <source>
        <dbReference type="ARBA" id="ARBA00022679"/>
    </source>
</evidence>
<dbReference type="Pfam" id="PF00072">
    <property type="entry name" value="Response_reg"/>
    <property type="match status" value="1"/>
</dbReference>
<dbReference type="OrthoDB" id="9797243at2"/>
<evidence type="ECO:0000256" key="9">
    <source>
        <dbReference type="PROSITE-ProRule" id="PRU00169"/>
    </source>
</evidence>
<feature type="modified residue" description="4-aspartylphosphate" evidence="9">
    <location>
        <position position="1012"/>
    </location>
</feature>
<dbReference type="Gene3D" id="3.40.190.10">
    <property type="entry name" value="Periplasmic binding protein-like II"/>
    <property type="match status" value="4"/>
</dbReference>
<evidence type="ECO:0000313" key="15">
    <source>
        <dbReference type="Proteomes" id="UP000399692"/>
    </source>
</evidence>
<evidence type="ECO:0000259" key="11">
    <source>
        <dbReference type="PROSITE" id="PS50109"/>
    </source>
</evidence>
<keyword evidence="3 9" id="KW-0597">Phosphoprotein</keyword>
<name>A0A5E6UD57_PSEFL</name>
<dbReference type="CDD" id="cd13707">
    <property type="entry name" value="PBP2_BvgS_D2"/>
    <property type="match status" value="1"/>
</dbReference>
<dbReference type="Pfam" id="PF00497">
    <property type="entry name" value="SBP_bac_3"/>
    <property type="match status" value="2"/>
</dbReference>
<feature type="domain" description="Histidine kinase" evidence="11">
    <location>
        <begin position="718"/>
        <end position="941"/>
    </location>
</feature>
<keyword evidence="5 10" id="KW-0732">Signal</keyword>
<dbReference type="Gene3D" id="3.30.450.20">
    <property type="entry name" value="PAS domain"/>
    <property type="match status" value="1"/>
</dbReference>
<dbReference type="InterPro" id="IPR036890">
    <property type="entry name" value="HATPase_C_sf"/>
</dbReference>
<dbReference type="InterPro" id="IPR000700">
    <property type="entry name" value="PAS-assoc_C"/>
</dbReference>
<dbReference type="InterPro" id="IPR036097">
    <property type="entry name" value="HisK_dim/P_sf"/>
</dbReference>
<dbReference type="CDD" id="cd16922">
    <property type="entry name" value="HATPase_EvgS-ArcB-TorS-like"/>
    <property type="match status" value="1"/>
</dbReference>
<dbReference type="SUPFAM" id="SSF55785">
    <property type="entry name" value="PYP-like sensor domain (PAS domain)"/>
    <property type="match status" value="1"/>
</dbReference>
<dbReference type="PANTHER" id="PTHR43047:SF72">
    <property type="entry name" value="OSMOSENSING HISTIDINE PROTEIN KINASE SLN1"/>
    <property type="match status" value="1"/>
</dbReference>
<organism evidence="14 15">
    <name type="scientific">Pseudomonas fluorescens</name>
    <dbReference type="NCBI Taxonomy" id="294"/>
    <lineage>
        <taxon>Bacteria</taxon>
        <taxon>Pseudomonadati</taxon>
        <taxon>Pseudomonadota</taxon>
        <taxon>Gammaproteobacteria</taxon>
        <taxon>Pseudomonadales</taxon>
        <taxon>Pseudomonadaceae</taxon>
        <taxon>Pseudomonas</taxon>
    </lineage>
</organism>
<accession>A0A5E6UD57</accession>
<dbReference type="Gene3D" id="3.30.565.10">
    <property type="entry name" value="Histidine kinase-like ATPase, C-terminal domain"/>
    <property type="match status" value="1"/>
</dbReference>
<dbReference type="InterPro" id="IPR011006">
    <property type="entry name" value="CheY-like_superfamily"/>
</dbReference>
<dbReference type="SMART" id="SM00062">
    <property type="entry name" value="PBPb"/>
    <property type="match status" value="2"/>
</dbReference>
<dbReference type="CDD" id="cd13705">
    <property type="entry name" value="PBP2_BvgS_D1"/>
    <property type="match status" value="1"/>
</dbReference>
<feature type="domain" description="Response regulatory" evidence="12">
    <location>
        <begin position="963"/>
        <end position="1082"/>
    </location>
</feature>
<protein>
    <recommendedName>
        <fullName evidence="2">histidine kinase</fullName>
        <ecNumber evidence="2">2.7.13.3</ecNumber>
    </recommendedName>
</protein>
<evidence type="ECO:0000256" key="2">
    <source>
        <dbReference type="ARBA" id="ARBA00012438"/>
    </source>
</evidence>
<comment type="catalytic activity">
    <reaction evidence="1">
        <text>ATP + protein L-histidine = ADP + protein N-phospho-L-histidine.</text>
        <dbReference type="EC" id="2.7.13.3"/>
    </reaction>
</comment>
<feature type="signal peptide" evidence="10">
    <location>
        <begin position="1"/>
        <end position="23"/>
    </location>
</feature>
<dbReference type="RefSeq" id="WP_150570773.1">
    <property type="nucleotide sequence ID" value="NZ_CABVHF010000011.1"/>
</dbReference>
<dbReference type="PROSITE" id="PS50109">
    <property type="entry name" value="HIS_KIN"/>
    <property type="match status" value="1"/>
</dbReference>
<dbReference type="InterPro" id="IPR003661">
    <property type="entry name" value="HisK_dim/P_dom"/>
</dbReference>
<dbReference type="SMART" id="SM00387">
    <property type="entry name" value="HATPase_c"/>
    <property type="match status" value="1"/>
</dbReference>
<dbReference type="SUPFAM" id="SSF47384">
    <property type="entry name" value="Homodimeric domain of signal transducing histidine kinase"/>
    <property type="match status" value="1"/>
</dbReference>
<dbReference type="InterPro" id="IPR035965">
    <property type="entry name" value="PAS-like_dom_sf"/>
</dbReference>
<feature type="domain" description="PAC" evidence="13">
    <location>
        <begin position="649"/>
        <end position="700"/>
    </location>
</feature>
<dbReference type="Gene3D" id="1.10.287.130">
    <property type="match status" value="1"/>
</dbReference>
<dbReference type="Gene3D" id="1.20.120.160">
    <property type="entry name" value="HPT domain"/>
    <property type="match status" value="1"/>
</dbReference>
<keyword evidence="7" id="KW-0418">Kinase</keyword>
<dbReference type="InterPro" id="IPR001789">
    <property type="entry name" value="Sig_transdc_resp-reg_receiver"/>
</dbReference>
<evidence type="ECO:0000313" key="14">
    <source>
        <dbReference type="EMBL" id="VVM98058.1"/>
    </source>
</evidence>
<dbReference type="InterPro" id="IPR013656">
    <property type="entry name" value="PAS_4"/>
</dbReference>
<keyword evidence="4 14" id="KW-0808">Transferase</keyword>
<dbReference type="EC" id="2.7.13.3" evidence="2"/>
<dbReference type="PROSITE" id="PS50110">
    <property type="entry name" value="RESPONSE_REGULATORY"/>
    <property type="match status" value="1"/>
</dbReference>
<dbReference type="InterPro" id="IPR005467">
    <property type="entry name" value="His_kinase_dom"/>
</dbReference>
<evidence type="ECO:0000256" key="3">
    <source>
        <dbReference type="ARBA" id="ARBA00022553"/>
    </source>
</evidence>
<evidence type="ECO:0000256" key="8">
    <source>
        <dbReference type="ARBA" id="ARBA00023012"/>
    </source>
</evidence>